<feature type="signal peptide" evidence="8">
    <location>
        <begin position="1"/>
        <end position="26"/>
    </location>
</feature>
<dbReference type="OMA" id="HELITWR"/>
<evidence type="ECO:0000256" key="4">
    <source>
        <dbReference type="ARBA" id="ARBA00022801"/>
    </source>
</evidence>
<dbReference type="Pfam" id="PF00884">
    <property type="entry name" value="Sulfatase"/>
    <property type="match status" value="1"/>
</dbReference>
<dbReference type="PANTHER" id="PTHR10342:SF274">
    <property type="entry name" value="ARYLSULFATASE B"/>
    <property type="match status" value="1"/>
</dbReference>
<keyword evidence="8" id="KW-0732">Signal</keyword>
<dbReference type="InterPro" id="IPR017850">
    <property type="entry name" value="Alkaline_phosphatase_core_sf"/>
</dbReference>
<evidence type="ECO:0000259" key="9">
    <source>
        <dbReference type="Pfam" id="PF00884"/>
    </source>
</evidence>
<dbReference type="GO" id="GO:0008484">
    <property type="term" value="F:sulfuric ester hydrolase activity"/>
    <property type="evidence" value="ECO:0007669"/>
    <property type="project" value="InterPro"/>
</dbReference>
<dbReference type="SUPFAM" id="SSF53649">
    <property type="entry name" value="Alkaline phosphatase-like"/>
    <property type="match status" value="1"/>
</dbReference>
<keyword evidence="4" id="KW-0378">Hydrolase</keyword>
<protein>
    <recommendedName>
        <fullName evidence="9">Sulfatase N-terminal domain-containing protein</fullName>
    </recommendedName>
</protein>
<dbReference type="PROSITE" id="PS00149">
    <property type="entry name" value="SULFATASE_2"/>
    <property type="match status" value="1"/>
</dbReference>
<feature type="domain" description="Sulfatase N-terminal" evidence="9">
    <location>
        <begin position="33"/>
        <end position="341"/>
    </location>
</feature>
<keyword evidence="3" id="KW-0479">Metal-binding</keyword>
<proteinExistence type="inferred from homology"/>
<dbReference type="AlphaFoldDB" id="A0A3M6V0G7"/>
<dbReference type="Proteomes" id="UP000275408">
    <property type="component" value="Unassembled WGS sequence"/>
</dbReference>
<keyword evidence="6" id="KW-0325">Glycoprotein</keyword>
<evidence type="ECO:0000313" key="11">
    <source>
        <dbReference type="Proteomes" id="UP000275408"/>
    </source>
</evidence>
<comment type="similarity">
    <text evidence="2">Belongs to the sulfatase family.</text>
</comment>
<feature type="chain" id="PRO_5018218081" description="Sulfatase N-terminal domain-containing protein" evidence="8">
    <location>
        <begin position="27"/>
        <end position="509"/>
    </location>
</feature>
<evidence type="ECO:0000256" key="7">
    <source>
        <dbReference type="SAM" id="MobiDB-lite"/>
    </source>
</evidence>
<comment type="caution">
    <text evidence="10">The sequence shown here is derived from an EMBL/GenBank/DDBJ whole genome shotgun (WGS) entry which is preliminary data.</text>
</comment>
<dbReference type="Gene3D" id="3.30.1120.10">
    <property type="match status" value="1"/>
</dbReference>
<sequence>MTRSLSRVKFWLLVLYVPHVLHTVHSAGGSKLPNILFLLADDFGWYDVGYHNPKIQTPNIDKLAKSGVILDSYYVQPICTPTRGALMTGRYPIHTGLQHDVIHPENPYGLPLDFDLLPQKLKQAGYATHLVGKWHLGFYKWPYVPTKRGFDSAYGFWDGSEDHFDHSRLGIVDFRDNLDVVKNLNGTYATNAYVSQVKKVLQDHNSSQPLFMYMAFQNVHAPIQAPEKYIEKYEFIENRMRRVHAAMADIMDEAVGNITEAFKEAGLWENTLLIFSTDNGGLPFYGGYNWPLRGEKMTLWEGGVRGVGFVHGNKLARKGVTCNELLHVTDWYPTILGLAGVTSVDKSPIPLDGHDVWDTISMGKPSPRTEILLNIDQPGSVPPGPGVLGGYTGIALRTGDMKLLMNVPNVTWFKPPEIGGKVEKEIPLDAVFENPDMVTVDKVDIALYNISKDPEERVDLSKKFPDIVKEMQMRVKYFVNSSVKPLYQKNDPEALKTAQEKGAWGPWRD</sequence>
<feature type="region of interest" description="Disordered" evidence="7">
    <location>
        <begin position="490"/>
        <end position="509"/>
    </location>
</feature>
<dbReference type="Gene3D" id="3.40.720.10">
    <property type="entry name" value="Alkaline Phosphatase, subunit A"/>
    <property type="match status" value="1"/>
</dbReference>
<dbReference type="EMBL" id="RCHS01000358">
    <property type="protein sequence ID" value="RMX59390.1"/>
    <property type="molecule type" value="Genomic_DNA"/>
</dbReference>
<accession>A0A3M6V0G7</accession>
<comment type="cofactor">
    <cofactor evidence="1">
        <name>Ca(2+)</name>
        <dbReference type="ChEBI" id="CHEBI:29108"/>
    </cofactor>
</comment>
<name>A0A3M6V0G7_POCDA</name>
<evidence type="ECO:0000256" key="6">
    <source>
        <dbReference type="ARBA" id="ARBA00023180"/>
    </source>
</evidence>
<evidence type="ECO:0000256" key="1">
    <source>
        <dbReference type="ARBA" id="ARBA00001913"/>
    </source>
</evidence>
<evidence type="ECO:0000256" key="8">
    <source>
        <dbReference type="SAM" id="SignalP"/>
    </source>
</evidence>
<gene>
    <name evidence="10" type="ORF">pdam_00019336</name>
</gene>
<keyword evidence="5" id="KW-0106">Calcium</keyword>
<dbReference type="PANTHER" id="PTHR10342">
    <property type="entry name" value="ARYLSULFATASE"/>
    <property type="match status" value="1"/>
</dbReference>
<organism evidence="10 11">
    <name type="scientific">Pocillopora damicornis</name>
    <name type="common">Cauliflower coral</name>
    <name type="synonym">Millepora damicornis</name>
    <dbReference type="NCBI Taxonomy" id="46731"/>
    <lineage>
        <taxon>Eukaryota</taxon>
        <taxon>Metazoa</taxon>
        <taxon>Cnidaria</taxon>
        <taxon>Anthozoa</taxon>
        <taxon>Hexacorallia</taxon>
        <taxon>Scleractinia</taxon>
        <taxon>Astrocoeniina</taxon>
        <taxon>Pocilloporidae</taxon>
        <taxon>Pocillopora</taxon>
    </lineage>
</organism>
<evidence type="ECO:0000256" key="2">
    <source>
        <dbReference type="ARBA" id="ARBA00008779"/>
    </source>
</evidence>
<dbReference type="CDD" id="cd16029">
    <property type="entry name" value="4-S"/>
    <property type="match status" value="1"/>
</dbReference>
<dbReference type="STRING" id="46731.A0A3M6V0G7"/>
<dbReference type="InterPro" id="IPR047115">
    <property type="entry name" value="ARSB"/>
</dbReference>
<dbReference type="InterPro" id="IPR000917">
    <property type="entry name" value="Sulfatase_N"/>
</dbReference>
<dbReference type="OrthoDB" id="103349at2759"/>
<dbReference type="PROSITE" id="PS00523">
    <property type="entry name" value="SULFATASE_1"/>
    <property type="match status" value="1"/>
</dbReference>
<evidence type="ECO:0000313" key="10">
    <source>
        <dbReference type="EMBL" id="RMX59390.1"/>
    </source>
</evidence>
<evidence type="ECO:0000256" key="5">
    <source>
        <dbReference type="ARBA" id="ARBA00022837"/>
    </source>
</evidence>
<dbReference type="InterPro" id="IPR024607">
    <property type="entry name" value="Sulfatase_CS"/>
</dbReference>
<evidence type="ECO:0000256" key="3">
    <source>
        <dbReference type="ARBA" id="ARBA00022723"/>
    </source>
</evidence>
<keyword evidence="11" id="KW-1185">Reference proteome</keyword>
<reference evidence="10 11" key="1">
    <citation type="journal article" date="2018" name="Sci. Rep.">
        <title>Comparative analysis of the Pocillopora damicornis genome highlights role of immune system in coral evolution.</title>
        <authorList>
            <person name="Cunning R."/>
            <person name="Bay R.A."/>
            <person name="Gillette P."/>
            <person name="Baker A.C."/>
            <person name="Traylor-Knowles N."/>
        </authorList>
    </citation>
    <scope>NUCLEOTIDE SEQUENCE [LARGE SCALE GENOMIC DNA]</scope>
    <source>
        <strain evidence="10">RSMAS</strain>
        <tissue evidence="10">Whole animal</tissue>
    </source>
</reference>
<dbReference type="GO" id="GO:0046872">
    <property type="term" value="F:metal ion binding"/>
    <property type="evidence" value="ECO:0007669"/>
    <property type="project" value="UniProtKB-KW"/>
</dbReference>